<dbReference type="PANTHER" id="PTHR37422:SF13">
    <property type="entry name" value="LIPOPOLYSACCHARIDE BIOSYNTHESIS PROTEIN PA4999-RELATED"/>
    <property type="match status" value="1"/>
</dbReference>
<keyword evidence="2 5" id="KW-0812">Transmembrane</keyword>
<dbReference type="AlphaFoldDB" id="A0A6N3IPJ5"/>
<reference evidence="7" key="1">
    <citation type="submission" date="2020-02" db="EMBL/GenBank/DDBJ databases">
        <authorList>
            <person name="Meier V. D."/>
        </authorList>
    </citation>
    <scope>NUCLEOTIDE SEQUENCE</scope>
    <source>
        <strain evidence="7">AVDCRST_MAG18</strain>
    </source>
</reference>
<dbReference type="GO" id="GO:0016020">
    <property type="term" value="C:membrane"/>
    <property type="evidence" value="ECO:0007669"/>
    <property type="project" value="UniProtKB-SubCell"/>
</dbReference>
<dbReference type="EMBL" id="CADCWN010000411">
    <property type="protein sequence ID" value="CAA9590656.1"/>
    <property type="molecule type" value="Genomic_DNA"/>
</dbReference>
<keyword evidence="3 5" id="KW-1133">Transmembrane helix</keyword>
<protein>
    <recommendedName>
        <fullName evidence="6">O-antigen ligase-related domain-containing protein</fullName>
    </recommendedName>
</protein>
<dbReference type="PANTHER" id="PTHR37422">
    <property type="entry name" value="TEICHURONIC ACID BIOSYNTHESIS PROTEIN TUAE"/>
    <property type="match status" value="1"/>
</dbReference>
<feature type="transmembrane region" description="Helical" evidence="5">
    <location>
        <begin position="391"/>
        <end position="415"/>
    </location>
</feature>
<feature type="transmembrane region" description="Helical" evidence="5">
    <location>
        <begin position="244"/>
        <end position="261"/>
    </location>
</feature>
<name>A0A6N3IPJ5_9BACT</name>
<feature type="transmembrane region" description="Helical" evidence="5">
    <location>
        <begin position="455"/>
        <end position="474"/>
    </location>
</feature>
<feature type="transmembrane region" description="Helical" evidence="5">
    <location>
        <begin position="315"/>
        <end position="335"/>
    </location>
</feature>
<evidence type="ECO:0000313" key="7">
    <source>
        <dbReference type="EMBL" id="CAA9590656.1"/>
    </source>
</evidence>
<dbReference type="Pfam" id="PF04932">
    <property type="entry name" value="Wzy_C"/>
    <property type="match status" value="1"/>
</dbReference>
<feature type="transmembrane region" description="Helical" evidence="5">
    <location>
        <begin position="21"/>
        <end position="45"/>
    </location>
</feature>
<feature type="transmembrane region" description="Helical" evidence="5">
    <location>
        <begin position="91"/>
        <end position="110"/>
    </location>
</feature>
<proteinExistence type="predicted"/>
<gene>
    <name evidence="7" type="ORF">AVDCRST_MAG18-5108</name>
</gene>
<evidence type="ECO:0000256" key="3">
    <source>
        <dbReference type="ARBA" id="ARBA00022989"/>
    </source>
</evidence>
<accession>A0A6N3IPJ5</accession>
<feature type="transmembrane region" description="Helical" evidence="5">
    <location>
        <begin position="427"/>
        <end position="449"/>
    </location>
</feature>
<feature type="transmembrane region" description="Helical" evidence="5">
    <location>
        <begin position="291"/>
        <end position="308"/>
    </location>
</feature>
<evidence type="ECO:0000256" key="4">
    <source>
        <dbReference type="ARBA" id="ARBA00023136"/>
    </source>
</evidence>
<feature type="transmembrane region" description="Helical" evidence="5">
    <location>
        <begin position="116"/>
        <end position="140"/>
    </location>
</feature>
<feature type="transmembrane region" description="Helical" evidence="5">
    <location>
        <begin position="65"/>
        <end position="84"/>
    </location>
</feature>
<sequence length="486" mass="50841">MDLSARRPTPAALGPLLRGPLPVATGGLLLGLLGGVAVATLGPLLPTLLLLGAVGATLILVEPRWGLLATLGVVALLPFGTLPFKVGLTPTLLECALGLTWLVFAIRLFLRREERLLPSAIDGPLALFLIVTVFAFVLGLSGSYTTATIHDYVKLVLSVSLFFLITNLLRTRRDLGLALTALGGLGAAAGALGLGLWALGPGAERFLARLAIIGYPTGKIIRYIEDDPAKAIRATGTGVDPNSFGGLLMVVLVVLVAQFAARRPLVPRPLTVPAIPVVGLCLLLTQSRASWLGAAAGVVFIAILRYRWLLPPMALGVPVVLALGIGQSFIMRFVLGLRLQDPATRLRLAEYQNALAIIREHPAFGIGFGTAPSIDLQAGVSSVYLTVATRLGLFGLAIYLIVLAVLAIRLWPAIVGHALPDSAEREATLALAGSIVAAVVAGVLDHYFFNITFSHMVALFWGLAALAVVAAPRAGEAGRDGGRQGL</sequence>
<organism evidence="7">
    <name type="scientific">uncultured Thermomicrobiales bacterium</name>
    <dbReference type="NCBI Taxonomy" id="1645740"/>
    <lineage>
        <taxon>Bacteria</taxon>
        <taxon>Pseudomonadati</taxon>
        <taxon>Thermomicrobiota</taxon>
        <taxon>Thermomicrobia</taxon>
        <taxon>Thermomicrobiales</taxon>
        <taxon>environmental samples</taxon>
    </lineage>
</organism>
<keyword evidence="4 5" id="KW-0472">Membrane</keyword>
<dbReference type="InterPro" id="IPR007016">
    <property type="entry name" value="O-antigen_ligase-rel_domated"/>
</dbReference>
<feature type="transmembrane region" description="Helical" evidence="5">
    <location>
        <begin position="152"/>
        <end position="169"/>
    </location>
</feature>
<feature type="transmembrane region" description="Helical" evidence="5">
    <location>
        <begin position="175"/>
        <end position="199"/>
    </location>
</feature>
<evidence type="ECO:0000259" key="6">
    <source>
        <dbReference type="Pfam" id="PF04932"/>
    </source>
</evidence>
<feature type="domain" description="O-antigen ligase-related" evidence="6">
    <location>
        <begin position="279"/>
        <end position="400"/>
    </location>
</feature>
<evidence type="ECO:0000256" key="2">
    <source>
        <dbReference type="ARBA" id="ARBA00022692"/>
    </source>
</evidence>
<comment type="subcellular location">
    <subcellularLocation>
        <location evidence="1">Membrane</location>
        <topology evidence="1">Multi-pass membrane protein</topology>
    </subcellularLocation>
</comment>
<evidence type="ECO:0000256" key="5">
    <source>
        <dbReference type="SAM" id="Phobius"/>
    </source>
</evidence>
<evidence type="ECO:0000256" key="1">
    <source>
        <dbReference type="ARBA" id="ARBA00004141"/>
    </source>
</evidence>
<feature type="transmembrane region" description="Helical" evidence="5">
    <location>
        <begin position="206"/>
        <end position="224"/>
    </location>
</feature>
<feature type="transmembrane region" description="Helical" evidence="5">
    <location>
        <begin position="268"/>
        <end position="285"/>
    </location>
</feature>
<dbReference type="InterPro" id="IPR051533">
    <property type="entry name" value="WaaL-like"/>
</dbReference>